<dbReference type="GO" id="GO:0006457">
    <property type="term" value="P:protein folding"/>
    <property type="evidence" value="ECO:0007669"/>
    <property type="project" value="TreeGrafter"/>
</dbReference>
<reference evidence="3" key="1">
    <citation type="submission" date="2021-01" db="EMBL/GenBank/DDBJ databases">
        <authorList>
            <person name="Corre E."/>
            <person name="Pelletier E."/>
            <person name="Niang G."/>
            <person name="Scheremetjew M."/>
            <person name="Finn R."/>
            <person name="Kale V."/>
            <person name="Holt S."/>
            <person name="Cochrane G."/>
            <person name="Meng A."/>
            <person name="Brown T."/>
            <person name="Cohen L."/>
        </authorList>
    </citation>
    <scope>NUCLEOTIDE SEQUENCE</scope>
    <source>
        <strain evidence="3">CCAP979/52</strain>
    </source>
</reference>
<feature type="domain" description="PPIase cyclophilin-type" evidence="2">
    <location>
        <begin position="135"/>
        <end position="304"/>
    </location>
</feature>
<dbReference type="GO" id="GO:0016018">
    <property type="term" value="F:cyclosporin A binding"/>
    <property type="evidence" value="ECO:0007669"/>
    <property type="project" value="TreeGrafter"/>
</dbReference>
<evidence type="ECO:0000256" key="1">
    <source>
        <dbReference type="SAM" id="SignalP"/>
    </source>
</evidence>
<dbReference type="Gene3D" id="2.40.100.10">
    <property type="entry name" value="Cyclophilin-like"/>
    <property type="match status" value="1"/>
</dbReference>
<accession>A0A7S0LZV9</accession>
<evidence type="ECO:0000259" key="2">
    <source>
        <dbReference type="PROSITE" id="PS50072"/>
    </source>
</evidence>
<feature type="chain" id="PRO_5031560279" description="PPIase cyclophilin-type domain-containing protein" evidence="1">
    <location>
        <begin position="25"/>
        <end position="306"/>
    </location>
</feature>
<dbReference type="GO" id="GO:0003755">
    <property type="term" value="F:peptidyl-prolyl cis-trans isomerase activity"/>
    <property type="evidence" value="ECO:0007669"/>
    <property type="project" value="InterPro"/>
</dbReference>
<feature type="signal peptide" evidence="1">
    <location>
        <begin position="1"/>
        <end position="24"/>
    </location>
</feature>
<dbReference type="PROSITE" id="PS51257">
    <property type="entry name" value="PROKAR_LIPOPROTEIN"/>
    <property type="match status" value="1"/>
</dbReference>
<dbReference type="Pfam" id="PF00160">
    <property type="entry name" value="Pro_isomerase"/>
    <property type="match status" value="1"/>
</dbReference>
<sequence>MAMASGRLSCALLLVIAGCSTVSAFLVSVRTPMLAHQHAGYAMNRQEIATKVCMQAGEKHTFHRSDVSRLAILGILGFPTLSNAYCPPNCREGEEPATIQPAAPPAAEEPAVAESKIDLSKPESQSLARITDRVFFDISFGGKNRSRIVVGLYGDVVPKTVENFKLLATGAKGYGYNGTEFFRVVPGLQVSAGDILGNLGRSGRSALTGGTFEQENFRLLHTVPYTLSMMNTLDKEVDSRFFISTRPDADPGYSKIFDNKYVLFGRVVEGAETLRAIDQVEIRSGKGVNSGRPKEPLTIVDCGILK</sequence>
<protein>
    <recommendedName>
        <fullName evidence="2">PPIase cyclophilin-type domain-containing protein</fullName>
    </recommendedName>
</protein>
<dbReference type="SUPFAM" id="SSF50891">
    <property type="entry name" value="Cyclophilin-like"/>
    <property type="match status" value="1"/>
</dbReference>
<dbReference type="PRINTS" id="PR00153">
    <property type="entry name" value="CSAPPISMRASE"/>
</dbReference>
<dbReference type="EMBL" id="HBEZ01004955">
    <property type="protein sequence ID" value="CAD8625090.1"/>
    <property type="molecule type" value="Transcribed_RNA"/>
</dbReference>
<dbReference type="GO" id="GO:0005737">
    <property type="term" value="C:cytoplasm"/>
    <property type="evidence" value="ECO:0007669"/>
    <property type="project" value="TreeGrafter"/>
</dbReference>
<dbReference type="PANTHER" id="PTHR11071:SF561">
    <property type="entry name" value="PEPTIDYL-PROLYL CIS-TRANS ISOMERASE D-RELATED"/>
    <property type="match status" value="1"/>
</dbReference>
<dbReference type="PROSITE" id="PS50072">
    <property type="entry name" value="CSA_PPIASE_2"/>
    <property type="match status" value="1"/>
</dbReference>
<name>A0A7S0LZV9_9CRYP</name>
<proteinExistence type="predicted"/>
<dbReference type="AlphaFoldDB" id="A0A7S0LZV9"/>
<keyword evidence="1" id="KW-0732">Signal</keyword>
<organism evidence="3">
    <name type="scientific">Cryptomonas curvata</name>
    <dbReference type="NCBI Taxonomy" id="233186"/>
    <lineage>
        <taxon>Eukaryota</taxon>
        <taxon>Cryptophyceae</taxon>
        <taxon>Cryptomonadales</taxon>
        <taxon>Cryptomonadaceae</taxon>
        <taxon>Cryptomonas</taxon>
    </lineage>
</organism>
<evidence type="ECO:0000313" key="3">
    <source>
        <dbReference type="EMBL" id="CAD8625090.1"/>
    </source>
</evidence>
<dbReference type="InterPro" id="IPR029000">
    <property type="entry name" value="Cyclophilin-like_dom_sf"/>
</dbReference>
<dbReference type="PANTHER" id="PTHR11071">
    <property type="entry name" value="PEPTIDYL-PROLYL CIS-TRANS ISOMERASE"/>
    <property type="match status" value="1"/>
</dbReference>
<dbReference type="InterPro" id="IPR002130">
    <property type="entry name" value="Cyclophilin-type_PPIase_dom"/>
</dbReference>
<gene>
    <name evidence="3" type="ORF">CCUR1050_LOCUS2767</name>
</gene>